<accession>A0A9D1LRC4</accession>
<dbReference type="CDD" id="cd02440">
    <property type="entry name" value="AdoMet_MTases"/>
    <property type="match status" value="1"/>
</dbReference>
<evidence type="ECO:0000256" key="1">
    <source>
        <dbReference type="ARBA" id="ARBA00022603"/>
    </source>
</evidence>
<evidence type="ECO:0000259" key="4">
    <source>
        <dbReference type="Pfam" id="PF13649"/>
    </source>
</evidence>
<evidence type="ECO:0000256" key="2">
    <source>
        <dbReference type="ARBA" id="ARBA00022679"/>
    </source>
</evidence>
<sequence length="205" mass="22508">MLSDRGFDLWANGYDGDVQLSDETDTYPFAGYRRVLGDIYARVREGGARRVLDVGIGTATLSKRLYDDGIEVTGIDFSSEMLAIARRKLPDARLIQHDFSQGLPAEIAGEKFDFIICTYAIHHLTDAQKPGFIRELLSCLKPGGELLLGDVAFATAAERDACRADTGDAWDGDEEYIVVEQLAQAFPGIRFIRESYCSGVCVLGA</sequence>
<keyword evidence="3" id="KW-0949">S-adenosyl-L-methionine</keyword>
<comment type="caution">
    <text evidence="5">The sequence shown here is derived from an EMBL/GenBank/DDBJ whole genome shotgun (WGS) entry which is preliminary data.</text>
</comment>
<dbReference type="InterPro" id="IPR029063">
    <property type="entry name" value="SAM-dependent_MTases_sf"/>
</dbReference>
<organism evidence="5 6">
    <name type="scientific">Candidatus Fimadaptatus faecigallinarum</name>
    <dbReference type="NCBI Taxonomy" id="2840814"/>
    <lineage>
        <taxon>Bacteria</taxon>
        <taxon>Bacillati</taxon>
        <taxon>Bacillota</taxon>
        <taxon>Clostridia</taxon>
        <taxon>Eubacteriales</taxon>
        <taxon>Candidatus Fimadaptatus</taxon>
    </lineage>
</organism>
<dbReference type="Gene3D" id="3.40.50.150">
    <property type="entry name" value="Vaccinia Virus protein VP39"/>
    <property type="match status" value="1"/>
</dbReference>
<evidence type="ECO:0000313" key="6">
    <source>
        <dbReference type="Proteomes" id="UP000824123"/>
    </source>
</evidence>
<dbReference type="AlphaFoldDB" id="A0A9D1LRC4"/>
<dbReference type="PANTHER" id="PTHR43464">
    <property type="entry name" value="METHYLTRANSFERASE"/>
    <property type="match status" value="1"/>
</dbReference>
<protein>
    <submittedName>
        <fullName evidence="5">Class I SAM-dependent methyltransferase</fullName>
    </submittedName>
</protein>
<dbReference type="InterPro" id="IPR041698">
    <property type="entry name" value="Methyltransf_25"/>
</dbReference>
<reference evidence="5" key="2">
    <citation type="journal article" date="2021" name="PeerJ">
        <title>Extensive microbial diversity within the chicken gut microbiome revealed by metagenomics and culture.</title>
        <authorList>
            <person name="Gilroy R."/>
            <person name="Ravi A."/>
            <person name="Getino M."/>
            <person name="Pursley I."/>
            <person name="Horton D.L."/>
            <person name="Alikhan N.F."/>
            <person name="Baker D."/>
            <person name="Gharbi K."/>
            <person name="Hall N."/>
            <person name="Watson M."/>
            <person name="Adriaenssens E.M."/>
            <person name="Foster-Nyarko E."/>
            <person name="Jarju S."/>
            <person name="Secka A."/>
            <person name="Antonio M."/>
            <person name="Oren A."/>
            <person name="Chaudhuri R.R."/>
            <person name="La Ragione R."/>
            <person name="Hildebrand F."/>
            <person name="Pallen M.J."/>
        </authorList>
    </citation>
    <scope>NUCLEOTIDE SEQUENCE</scope>
    <source>
        <strain evidence="5">ChiSxjej2B14-8506</strain>
    </source>
</reference>
<proteinExistence type="predicted"/>
<dbReference type="SUPFAM" id="SSF53335">
    <property type="entry name" value="S-adenosyl-L-methionine-dependent methyltransferases"/>
    <property type="match status" value="1"/>
</dbReference>
<dbReference type="Pfam" id="PF13649">
    <property type="entry name" value="Methyltransf_25"/>
    <property type="match status" value="1"/>
</dbReference>
<dbReference type="EMBL" id="DVNK01000034">
    <property type="protein sequence ID" value="HIU46614.1"/>
    <property type="molecule type" value="Genomic_DNA"/>
</dbReference>
<dbReference type="GO" id="GO:0008168">
    <property type="term" value="F:methyltransferase activity"/>
    <property type="evidence" value="ECO:0007669"/>
    <property type="project" value="UniProtKB-KW"/>
</dbReference>
<feature type="domain" description="Methyltransferase" evidence="4">
    <location>
        <begin position="51"/>
        <end position="144"/>
    </location>
</feature>
<keyword evidence="1 5" id="KW-0489">Methyltransferase</keyword>
<dbReference type="PANTHER" id="PTHR43464:SF19">
    <property type="entry name" value="UBIQUINONE BIOSYNTHESIS O-METHYLTRANSFERASE, MITOCHONDRIAL"/>
    <property type="match status" value="1"/>
</dbReference>
<reference evidence="5" key="1">
    <citation type="submission" date="2020-10" db="EMBL/GenBank/DDBJ databases">
        <authorList>
            <person name="Gilroy R."/>
        </authorList>
    </citation>
    <scope>NUCLEOTIDE SEQUENCE</scope>
    <source>
        <strain evidence="5">ChiSxjej2B14-8506</strain>
    </source>
</reference>
<evidence type="ECO:0000256" key="3">
    <source>
        <dbReference type="ARBA" id="ARBA00022691"/>
    </source>
</evidence>
<keyword evidence="2" id="KW-0808">Transferase</keyword>
<dbReference type="GO" id="GO:0032259">
    <property type="term" value="P:methylation"/>
    <property type="evidence" value="ECO:0007669"/>
    <property type="project" value="UniProtKB-KW"/>
</dbReference>
<dbReference type="Proteomes" id="UP000824123">
    <property type="component" value="Unassembled WGS sequence"/>
</dbReference>
<evidence type="ECO:0000313" key="5">
    <source>
        <dbReference type="EMBL" id="HIU46614.1"/>
    </source>
</evidence>
<gene>
    <name evidence="5" type="ORF">IAC59_05090</name>
</gene>
<name>A0A9D1LRC4_9FIRM</name>